<dbReference type="Proteomes" id="UP000608594">
    <property type="component" value="Unassembled WGS sequence"/>
</dbReference>
<keyword evidence="2" id="KW-1185">Reference proteome</keyword>
<reference evidence="1" key="1">
    <citation type="submission" date="2020-08" db="EMBL/GenBank/DDBJ databases">
        <title>Paracoccus amoyensis sp. nov., isolated from the surface seawater at coast of Xiamen, Fujian.</title>
        <authorList>
            <person name="Lyu L."/>
        </authorList>
    </citation>
    <scope>NUCLEOTIDE SEQUENCE</scope>
    <source>
        <strain evidence="1">11-3</strain>
    </source>
</reference>
<proteinExistence type="predicted"/>
<organism evidence="1 2">
    <name type="scientific">Paracoccus amoyensis</name>
    <dbReference type="NCBI Taxonomy" id="2760093"/>
    <lineage>
        <taxon>Bacteria</taxon>
        <taxon>Pseudomonadati</taxon>
        <taxon>Pseudomonadota</taxon>
        <taxon>Alphaproteobacteria</taxon>
        <taxon>Rhodobacterales</taxon>
        <taxon>Paracoccaceae</taxon>
        <taxon>Paracoccus</taxon>
    </lineage>
</organism>
<protein>
    <submittedName>
        <fullName evidence="1">Uncharacterized protein</fullName>
    </submittedName>
</protein>
<sequence length="229" mass="25686">MRIANVATYPAREESCLPALISIAVQVDVLNIALNEYTDVPRSLRGIRNANFHFPQEDLKDVGKFCFEAQDDDDVFLCDDDIIYPADYTDGMIHLRQTTGLENPVLGVHGVIYSDYYDGRSRSGRLVHVFYRGLDAAARVNQLGTGTIHIKGAQMPGLDVMRGSSGYVDIRFARHAYANHYPMICIARDANWMKELPNIETLYHSVTNSLPIEALQEVQEFGGLSKIFL</sequence>
<dbReference type="AlphaFoldDB" id="A0A926G9T7"/>
<evidence type="ECO:0000313" key="1">
    <source>
        <dbReference type="EMBL" id="MBC9248518.1"/>
    </source>
</evidence>
<gene>
    <name evidence="1" type="ORF">H4P12_17795</name>
</gene>
<accession>A0A926G9T7</accession>
<dbReference type="RefSeq" id="WP_187794981.1">
    <property type="nucleotide sequence ID" value="NZ_JACOQL010000008.1"/>
</dbReference>
<name>A0A926G9T7_9RHOB</name>
<comment type="caution">
    <text evidence="1">The sequence shown here is derived from an EMBL/GenBank/DDBJ whole genome shotgun (WGS) entry which is preliminary data.</text>
</comment>
<evidence type="ECO:0000313" key="2">
    <source>
        <dbReference type="Proteomes" id="UP000608594"/>
    </source>
</evidence>
<dbReference type="EMBL" id="JACOQL010000008">
    <property type="protein sequence ID" value="MBC9248518.1"/>
    <property type="molecule type" value="Genomic_DNA"/>
</dbReference>